<evidence type="ECO:0000259" key="4">
    <source>
        <dbReference type="PROSITE" id="PS00036"/>
    </source>
</evidence>
<dbReference type="InterPro" id="IPR004827">
    <property type="entry name" value="bZIP"/>
</dbReference>
<dbReference type="GO" id="GO:0000976">
    <property type="term" value="F:transcription cis-regulatory region binding"/>
    <property type="evidence" value="ECO:0007669"/>
    <property type="project" value="InterPro"/>
</dbReference>
<feature type="compositionally biased region" description="Low complexity" evidence="3">
    <location>
        <begin position="1"/>
        <end position="15"/>
    </location>
</feature>
<name>A0A2R6NSL2_9APHY</name>
<dbReference type="OrthoDB" id="5374328at2759"/>
<dbReference type="PANTHER" id="PTHR40621">
    <property type="entry name" value="TRANSCRIPTION FACTOR KAPC-RELATED"/>
    <property type="match status" value="1"/>
</dbReference>
<dbReference type="Gene3D" id="1.20.5.170">
    <property type="match status" value="1"/>
</dbReference>
<feature type="compositionally biased region" description="Low complexity" evidence="3">
    <location>
        <begin position="176"/>
        <end position="192"/>
    </location>
</feature>
<gene>
    <name evidence="5" type="ORF">PHLCEN_2v8832</name>
</gene>
<feature type="compositionally biased region" description="Low complexity" evidence="3">
    <location>
        <begin position="417"/>
        <end position="433"/>
    </location>
</feature>
<organism evidence="5 6">
    <name type="scientific">Hermanssonia centrifuga</name>
    <dbReference type="NCBI Taxonomy" id="98765"/>
    <lineage>
        <taxon>Eukaryota</taxon>
        <taxon>Fungi</taxon>
        <taxon>Dikarya</taxon>
        <taxon>Basidiomycota</taxon>
        <taxon>Agaricomycotina</taxon>
        <taxon>Agaricomycetes</taxon>
        <taxon>Polyporales</taxon>
        <taxon>Meruliaceae</taxon>
        <taxon>Hermanssonia</taxon>
    </lineage>
</organism>
<evidence type="ECO:0000256" key="2">
    <source>
        <dbReference type="ARBA" id="ARBA00023242"/>
    </source>
</evidence>
<evidence type="ECO:0000256" key="3">
    <source>
        <dbReference type="SAM" id="MobiDB-lite"/>
    </source>
</evidence>
<dbReference type="GO" id="GO:0001228">
    <property type="term" value="F:DNA-binding transcription activator activity, RNA polymerase II-specific"/>
    <property type="evidence" value="ECO:0007669"/>
    <property type="project" value="TreeGrafter"/>
</dbReference>
<comment type="subcellular location">
    <subcellularLocation>
        <location evidence="1">Nucleus</location>
    </subcellularLocation>
</comment>
<protein>
    <recommendedName>
        <fullName evidence="4">BZIP domain-containing protein</fullName>
    </recommendedName>
</protein>
<dbReference type="EMBL" id="MLYV02000872">
    <property type="protein sequence ID" value="PSR75918.1"/>
    <property type="molecule type" value="Genomic_DNA"/>
</dbReference>
<dbReference type="InterPro" id="IPR050936">
    <property type="entry name" value="AP-1-like"/>
</dbReference>
<dbReference type="SMART" id="SM00338">
    <property type="entry name" value="BRLZ"/>
    <property type="match status" value="1"/>
</dbReference>
<dbReference type="Pfam" id="PF10297">
    <property type="entry name" value="Hap4_Hap_bind"/>
    <property type="match status" value="1"/>
</dbReference>
<dbReference type="SUPFAM" id="SSF57959">
    <property type="entry name" value="Leucine zipper domain"/>
    <property type="match status" value="1"/>
</dbReference>
<dbReference type="GO" id="GO:0090575">
    <property type="term" value="C:RNA polymerase II transcription regulator complex"/>
    <property type="evidence" value="ECO:0007669"/>
    <property type="project" value="TreeGrafter"/>
</dbReference>
<dbReference type="InterPro" id="IPR018287">
    <property type="entry name" value="Hap4_TF_heteromerisation"/>
</dbReference>
<feature type="region of interest" description="Disordered" evidence="3">
    <location>
        <begin position="1"/>
        <end position="71"/>
    </location>
</feature>
<comment type="caution">
    <text evidence="5">The sequence shown here is derived from an EMBL/GenBank/DDBJ whole genome shotgun (WGS) entry which is preliminary data.</text>
</comment>
<dbReference type="STRING" id="98765.A0A2R6NSL2"/>
<dbReference type="PROSITE" id="PS00036">
    <property type="entry name" value="BZIP_BASIC"/>
    <property type="match status" value="1"/>
</dbReference>
<keyword evidence="2" id="KW-0539">Nucleus</keyword>
<dbReference type="InterPro" id="IPR046347">
    <property type="entry name" value="bZIP_sf"/>
</dbReference>
<dbReference type="AlphaFoldDB" id="A0A2R6NSL2"/>
<keyword evidence="6" id="KW-1185">Reference proteome</keyword>
<feature type="region of interest" description="Disordered" evidence="3">
    <location>
        <begin position="410"/>
        <end position="446"/>
    </location>
</feature>
<evidence type="ECO:0000256" key="1">
    <source>
        <dbReference type="ARBA" id="ARBA00004123"/>
    </source>
</evidence>
<reference evidence="5 6" key="1">
    <citation type="submission" date="2018-02" db="EMBL/GenBank/DDBJ databases">
        <title>Genome sequence of the basidiomycete white-rot fungus Phlebia centrifuga.</title>
        <authorList>
            <person name="Granchi Z."/>
            <person name="Peng M."/>
            <person name="de Vries R.P."/>
            <person name="Hilden K."/>
            <person name="Makela M.R."/>
            <person name="Grigoriev I."/>
            <person name="Riley R."/>
        </authorList>
    </citation>
    <scope>NUCLEOTIDE SEQUENCE [LARGE SCALE GENOMIC DNA]</scope>
    <source>
        <strain evidence="5 6">FBCC195</strain>
    </source>
</reference>
<dbReference type="PANTHER" id="PTHR40621:SF7">
    <property type="entry name" value="BZIP DOMAIN-CONTAINING PROTEIN"/>
    <property type="match status" value="1"/>
</dbReference>
<proteinExistence type="predicted"/>
<dbReference type="CDD" id="cd14688">
    <property type="entry name" value="bZIP_YAP"/>
    <property type="match status" value="1"/>
</dbReference>
<evidence type="ECO:0000313" key="6">
    <source>
        <dbReference type="Proteomes" id="UP000186601"/>
    </source>
</evidence>
<feature type="domain" description="BZIP" evidence="4">
    <location>
        <begin position="55"/>
        <end position="69"/>
    </location>
</feature>
<dbReference type="Proteomes" id="UP000186601">
    <property type="component" value="Unassembled WGS sequence"/>
</dbReference>
<accession>A0A2R6NSL2</accession>
<sequence>MSTSTPAPAVSSSSTIWAAPSKEWVIPAKPKPGRKPKKDPPPPPTMDTEVDTKERRVQNRAAQRAFRERKQSQLADLQARVQQYEQGDIERNVALQNIAKRLKEENEKLRKENALLKEKLASVEEERDSLRDISRKRWRGESTPRSPSCVELPPRKRAKVYMDTFDSLHHTMTVPTPYASSPSSIASSPDTSGHNSFSPIPALPSSRDMPIFAEGNALSNIFDFISAGKTSIFETGGALDTFDCGFCNENTPCVCRELALQQAGERLNSSISPLKVENGDMHMPSLQLDMSHLSPPISQPQSSILDNLPAYQPPVPLRRRNLTNANSIPIFTILQPSPEPPRPMQASCTGDPSNCLACADDAFGKAFCAAISKTVASSTSACDNCPQGSNSPCGSSAQNGCCGNPDTCGRGREQRTSPGPILSSSTSSSPQSSQNEPEGGTIPCDDAWRQIKSHPNVTFADLDLLAEVVARRSKCTGPRVEISPAPGSITPERGISPLTLPSHPSRQTEMNHQPVLLTDPHAQYHESQRGRVGLPSPPLQLVPQDVLIQCGRQRVREVHADAVRDALRLLDAKFAIP</sequence>
<feature type="region of interest" description="Disordered" evidence="3">
    <location>
        <begin position="176"/>
        <end position="201"/>
    </location>
</feature>
<evidence type="ECO:0000313" key="5">
    <source>
        <dbReference type="EMBL" id="PSR75918.1"/>
    </source>
</evidence>